<sequence length="54" mass="6030">MVVVCTPRIMDGKVSTLQVKPKLMRGLSAVNNYRLYLAKGLSNEYVIRTSSPQC</sequence>
<protein>
    <submittedName>
        <fullName evidence="1">Uncharacterized protein</fullName>
    </submittedName>
</protein>
<name>A0A0E9T497_ANGAN</name>
<dbReference type="EMBL" id="GBXM01060330">
    <property type="protein sequence ID" value="JAH48247.1"/>
    <property type="molecule type" value="Transcribed_RNA"/>
</dbReference>
<accession>A0A0E9T497</accession>
<reference evidence="1" key="2">
    <citation type="journal article" date="2015" name="Fish Shellfish Immunol.">
        <title>Early steps in the European eel (Anguilla anguilla)-Vibrio vulnificus interaction in the gills: Role of the RtxA13 toxin.</title>
        <authorList>
            <person name="Callol A."/>
            <person name="Pajuelo D."/>
            <person name="Ebbesson L."/>
            <person name="Teles M."/>
            <person name="MacKenzie S."/>
            <person name="Amaro C."/>
        </authorList>
    </citation>
    <scope>NUCLEOTIDE SEQUENCE</scope>
</reference>
<organism evidence="1">
    <name type="scientific">Anguilla anguilla</name>
    <name type="common">European freshwater eel</name>
    <name type="synonym">Muraena anguilla</name>
    <dbReference type="NCBI Taxonomy" id="7936"/>
    <lineage>
        <taxon>Eukaryota</taxon>
        <taxon>Metazoa</taxon>
        <taxon>Chordata</taxon>
        <taxon>Craniata</taxon>
        <taxon>Vertebrata</taxon>
        <taxon>Euteleostomi</taxon>
        <taxon>Actinopterygii</taxon>
        <taxon>Neopterygii</taxon>
        <taxon>Teleostei</taxon>
        <taxon>Anguilliformes</taxon>
        <taxon>Anguillidae</taxon>
        <taxon>Anguilla</taxon>
    </lineage>
</organism>
<proteinExistence type="predicted"/>
<evidence type="ECO:0000313" key="1">
    <source>
        <dbReference type="EMBL" id="JAH48247.1"/>
    </source>
</evidence>
<reference evidence="1" key="1">
    <citation type="submission" date="2014-11" db="EMBL/GenBank/DDBJ databases">
        <authorList>
            <person name="Amaro Gonzalez C."/>
        </authorList>
    </citation>
    <scope>NUCLEOTIDE SEQUENCE</scope>
</reference>
<dbReference type="AlphaFoldDB" id="A0A0E9T497"/>